<feature type="region of interest" description="Disordered" evidence="1">
    <location>
        <begin position="195"/>
        <end position="217"/>
    </location>
</feature>
<accession>A0A6L6WTG0</accession>
<dbReference type="RefSeq" id="WP_157164888.1">
    <property type="nucleotide sequence ID" value="NZ_WPNZ01000003.1"/>
</dbReference>
<sequence>MHHHSPTTGGPPHPAPAGHTSASSRRSARSAASERPPHPALSALATLLALPALQSALGPRARRAAAKARSTRFRLERAAAGRDSGREPLLPPPAHLSLRDSRTLNLALAAPEPDPRSAELLITRGHRRFRVPLAVERDTDGGPLLTATVTLHDALDTARTPRTPAPAPLLGDGVWRLTVVTADEGGRVRRRGLTLEAPTAAGAPQGPTTPHAPSPRTGTLMRVVRCRGGRAAVQVTRSPARAELVRFVPRGDGITVHGRVVAGPSQRAVRATRAVRALAALPARAVRRRDGVVVPLELHWEGAAFRCVLPLGAMAGAGPGQWVWDFRVGELPLGRRLTDVRDLPSAFPTPFRLVALPDGRLVRAHPHLTASGAFAVTCLDITKETS</sequence>
<dbReference type="Proteomes" id="UP000483802">
    <property type="component" value="Unassembled WGS sequence"/>
</dbReference>
<reference evidence="2 3" key="1">
    <citation type="submission" date="2019-11" db="EMBL/GenBank/DDBJ databases">
        <title>Streptomyces typhae sp. nov., a novel endophytic actinomycete isolated from the root of cattail pollen (Typha angustifolia L.).</title>
        <authorList>
            <person name="Peng C."/>
        </authorList>
    </citation>
    <scope>NUCLEOTIDE SEQUENCE [LARGE SCALE GENOMIC DNA]</scope>
    <source>
        <strain evidence="3">p1417</strain>
    </source>
</reference>
<comment type="caution">
    <text evidence="2">The sequence shown here is derived from an EMBL/GenBank/DDBJ whole genome shotgun (WGS) entry which is preliminary data.</text>
</comment>
<feature type="compositionally biased region" description="Low complexity" evidence="1">
    <location>
        <begin position="16"/>
        <end position="33"/>
    </location>
</feature>
<proteinExistence type="predicted"/>
<gene>
    <name evidence="2" type="ORF">GPA10_08615</name>
</gene>
<feature type="compositionally biased region" description="Low complexity" evidence="1">
    <location>
        <begin position="197"/>
        <end position="211"/>
    </location>
</feature>
<protein>
    <submittedName>
        <fullName evidence="2">Uncharacterized protein</fullName>
    </submittedName>
</protein>
<feature type="region of interest" description="Disordered" evidence="1">
    <location>
        <begin position="1"/>
        <end position="40"/>
    </location>
</feature>
<dbReference type="EMBL" id="WPNZ01000003">
    <property type="protein sequence ID" value="MVO84828.1"/>
    <property type="molecule type" value="Genomic_DNA"/>
</dbReference>
<evidence type="ECO:0000313" key="2">
    <source>
        <dbReference type="EMBL" id="MVO84828.1"/>
    </source>
</evidence>
<evidence type="ECO:0000313" key="3">
    <source>
        <dbReference type="Proteomes" id="UP000483802"/>
    </source>
</evidence>
<keyword evidence="3" id="KW-1185">Reference proteome</keyword>
<name>A0A6L6WTG0_9ACTN</name>
<organism evidence="2 3">
    <name type="scientific">Streptomyces typhae</name>
    <dbReference type="NCBI Taxonomy" id="2681492"/>
    <lineage>
        <taxon>Bacteria</taxon>
        <taxon>Bacillati</taxon>
        <taxon>Actinomycetota</taxon>
        <taxon>Actinomycetes</taxon>
        <taxon>Kitasatosporales</taxon>
        <taxon>Streptomycetaceae</taxon>
        <taxon>Streptomyces</taxon>
    </lineage>
</organism>
<dbReference type="AlphaFoldDB" id="A0A6L6WTG0"/>
<evidence type="ECO:0000256" key="1">
    <source>
        <dbReference type="SAM" id="MobiDB-lite"/>
    </source>
</evidence>